<dbReference type="PROSITE" id="PS51779">
    <property type="entry name" value="POTRA"/>
    <property type="match status" value="1"/>
</dbReference>
<dbReference type="RefSeq" id="WP_194029838.1">
    <property type="nucleotide sequence ID" value="NZ_JADEWZ010000017.1"/>
</dbReference>
<evidence type="ECO:0000256" key="3">
    <source>
        <dbReference type="ARBA" id="ARBA00022448"/>
    </source>
</evidence>
<keyword evidence="6" id="KW-0653">Protein transport</keyword>
<evidence type="ECO:0000256" key="2">
    <source>
        <dbReference type="ARBA" id="ARBA00009055"/>
    </source>
</evidence>
<dbReference type="Pfam" id="PF03865">
    <property type="entry name" value="ShlB"/>
    <property type="match status" value="1"/>
</dbReference>
<dbReference type="GO" id="GO:0009279">
    <property type="term" value="C:cell outer membrane"/>
    <property type="evidence" value="ECO:0007669"/>
    <property type="project" value="UniProtKB-SubCell"/>
</dbReference>
<dbReference type="EMBL" id="JADEWZ010000017">
    <property type="protein sequence ID" value="MBE9116745.1"/>
    <property type="molecule type" value="Genomic_DNA"/>
</dbReference>
<gene>
    <name evidence="11" type="ORF">IQ249_12625</name>
</gene>
<dbReference type="AlphaFoldDB" id="A0A8J7JBA0"/>
<keyword evidence="8" id="KW-0998">Cell outer membrane</keyword>
<dbReference type="PANTHER" id="PTHR34597">
    <property type="entry name" value="SLR1661 PROTEIN"/>
    <property type="match status" value="1"/>
</dbReference>
<feature type="region of interest" description="Disordered" evidence="9">
    <location>
        <begin position="79"/>
        <end position="119"/>
    </location>
</feature>
<protein>
    <submittedName>
        <fullName evidence="11">ShlB/FhaC/HecB family hemolysin secretion/activation protein</fullName>
    </submittedName>
</protein>
<dbReference type="PANTHER" id="PTHR34597:SF3">
    <property type="entry name" value="OUTER MEMBRANE TRANSPORTER CDIB"/>
    <property type="match status" value="1"/>
</dbReference>
<evidence type="ECO:0000256" key="5">
    <source>
        <dbReference type="ARBA" id="ARBA00022692"/>
    </source>
</evidence>
<dbReference type="Gene3D" id="3.10.20.310">
    <property type="entry name" value="membrane protein fhac"/>
    <property type="match status" value="1"/>
</dbReference>
<feature type="domain" description="POTRA" evidence="10">
    <location>
        <begin position="119"/>
        <end position="194"/>
    </location>
</feature>
<evidence type="ECO:0000256" key="1">
    <source>
        <dbReference type="ARBA" id="ARBA00004442"/>
    </source>
</evidence>
<dbReference type="Pfam" id="PF08479">
    <property type="entry name" value="POTRA_2"/>
    <property type="match status" value="1"/>
</dbReference>
<evidence type="ECO:0000313" key="11">
    <source>
        <dbReference type="EMBL" id="MBE9116745.1"/>
    </source>
</evidence>
<name>A0A8J7JBA0_9CYAN</name>
<reference evidence="11" key="1">
    <citation type="submission" date="2020-10" db="EMBL/GenBank/DDBJ databases">
        <authorList>
            <person name="Castelo-Branco R."/>
            <person name="Eusebio N."/>
            <person name="Adriana R."/>
            <person name="Vieira A."/>
            <person name="Brugerolle De Fraissinette N."/>
            <person name="Rezende De Castro R."/>
            <person name="Schneider M.P."/>
            <person name="Vasconcelos V."/>
            <person name="Leao P.N."/>
        </authorList>
    </citation>
    <scope>NUCLEOTIDE SEQUENCE</scope>
    <source>
        <strain evidence="11">LEGE 07157</strain>
    </source>
</reference>
<keyword evidence="7" id="KW-0472">Membrane</keyword>
<sequence length="612" mass="67114">MVFDKLRACRTSADPAQIAPFPTALLLQSLLCLGIISFVSPEARAIDLLLAPQAKPPNPTTSNTETDSIAQIPDLNEDRFIQPDTEPPEPLAPEEPAPEPQEPETPPQPIPSEPLPGNIQVNSITLVGSTIFSRDDFAEEIARLEGKKVAQEALEELTDRVTERYLEAGYITSRAILDEKSLASGDIQVQVLEGRVEEIEVEGTDRLGNYVRSRVGLGTTTPINTAALENQLRLLRSDPLFENVEASLRTGSEPGSSIVVVRVTETRPFRGSASVDNYSPPSVGSERISFNASYRNLTGLGDEVAASFRTTAQGGSRTVDVLYRVPLNPMNGTLQLRTSLNWNDVVQGIGQVLDISGNSQLYDISFRQPLVRTPSEELALSVGFTHQTGQTFTFAGPFPFGFGPDAEGRSTTSVFKFGQDYVLREVSGAWALRSQFNIGTGLFDATSNESPVPDSHFFSWLGQVQRVQVLNENNFLIISADLQLSSAGLLPSQQFVIGGGQSVRGYRQNVRAADNGFRFSIEDRITLQRDEAGVARFLFIPFFETGLVWNRSNNPNTLQDQRFIAGLGAGFIWQPIEPLTIKLDYGVPLVNLSDRGENAQDDGFYFSVIYQF</sequence>
<dbReference type="InterPro" id="IPR051544">
    <property type="entry name" value="TPS_OM_transporter"/>
</dbReference>
<comment type="similarity">
    <text evidence="2">Belongs to the TPS (TC 1.B.20) family.</text>
</comment>
<dbReference type="InterPro" id="IPR013686">
    <property type="entry name" value="Polypept-transport_assoc_ShlB"/>
</dbReference>
<evidence type="ECO:0000256" key="4">
    <source>
        <dbReference type="ARBA" id="ARBA00022452"/>
    </source>
</evidence>
<evidence type="ECO:0000256" key="9">
    <source>
        <dbReference type="SAM" id="MobiDB-lite"/>
    </source>
</evidence>
<dbReference type="GO" id="GO:0098046">
    <property type="term" value="C:type V protein secretion system complex"/>
    <property type="evidence" value="ECO:0007669"/>
    <property type="project" value="TreeGrafter"/>
</dbReference>
<proteinExistence type="inferred from homology"/>
<keyword evidence="4" id="KW-1134">Transmembrane beta strand</keyword>
<dbReference type="GO" id="GO:0008320">
    <property type="term" value="F:protein transmembrane transporter activity"/>
    <property type="evidence" value="ECO:0007669"/>
    <property type="project" value="TreeGrafter"/>
</dbReference>
<comment type="subcellular location">
    <subcellularLocation>
        <location evidence="1">Cell outer membrane</location>
    </subcellularLocation>
</comment>
<organism evidence="11 12">
    <name type="scientific">Lusitaniella coriacea LEGE 07157</name>
    <dbReference type="NCBI Taxonomy" id="945747"/>
    <lineage>
        <taxon>Bacteria</taxon>
        <taxon>Bacillati</taxon>
        <taxon>Cyanobacteriota</taxon>
        <taxon>Cyanophyceae</taxon>
        <taxon>Spirulinales</taxon>
        <taxon>Lusitaniellaceae</taxon>
        <taxon>Lusitaniella</taxon>
    </lineage>
</organism>
<dbReference type="InterPro" id="IPR034746">
    <property type="entry name" value="POTRA"/>
</dbReference>
<keyword evidence="12" id="KW-1185">Reference proteome</keyword>
<evidence type="ECO:0000313" key="12">
    <source>
        <dbReference type="Proteomes" id="UP000654482"/>
    </source>
</evidence>
<dbReference type="GO" id="GO:0046819">
    <property type="term" value="P:protein secretion by the type V secretion system"/>
    <property type="evidence" value="ECO:0007669"/>
    <property type="project" value="TreeGrafter"/>
</dbReference>
<comment type="caution">
    <text evidence="11">The sequence shown here is derived from an EMBL/GenBank/DDBJ whole genome shotgun (WGS) entry which is preliminary data.</text>
</comment>
<accession>A0A8J7JBA0</accession>
<evidence type="ECO:0000256" key="6">
    <source>
        <dbReference type="ARBA" id="ARBA00022927"/>
    </source>
</evidence>
<keyword evidence="3" id="KW-0813">Transport</keyword>
<dbReference type="InterPro" id="IPR005565">
    <property type="entry name" value="Hemolysn_activator_HlyB_C"/>
</dbReference>
<keyword evidence="5" id="KW-0812">Transmembrane</keyword>
<feature type="compositionally biased region" description="Pro residues" evidence="9">
    <location>
        <begin position="88"/>
        <end position="114"/>
    </location>
</feature>
<evidence type="ECO:0000256" key="7">
    <source>
        <dbReference type="ARBA" id="ARBA00023136"/>
    </source>
</evidence>
<evidence type="ECO:0000256" key="8">
    <source>
        <dbReference type="ARBA" id="ARBA00023237"/>
    </source>
</evidence>
<evidence type="ECO:0000259" key="10">
    <source>
        <dbReference type="PROSITE" id="PS51779"/>
    </source>
</evidence>
<dbReference type="Proteomes" id="UP000654482">
    <property type="component" value="Unassembled WGS sequence"/>
</dbReference>
<dbReference type="Gene3D" id="2.40.160.50">
    <property type="entry name" value="membrane protein fhac: a member of the omp85/tpsb transporter family"/>
    <property type="match status" value="1"/>
</dbReference>